<feature type="domain" description="Peptidase M13 N-terminal" evidence="11">
    <location>
        <begin position="81"/>
        <end position="448"/>
    </location>
</feature>
<evidence type="ECO:0000256" key="3">
    <source>
        <dbReference type="ARBA" id="ARBA00007357"/>
    </source>
</evidence>
<evidence type="ECO:0000256" key="2">
    <source>
        <dbReference type="ARBA" id="ARBA00004401"/>
    </source>
</evidence>
<keyword evidence="6" id="KW-0378">Hydrolase</keyword>
<evidence type="ECO:0000256" key="6">
    <source>
        <dbReference type="ARBA" id="ARBA00022801"/>
    </source>
</evidence>
<evidence type="ECO:0000313" key="14">
    <source>
        <dbReference type="Proteomes" id="UP000327044"/>
    </source>
</evidence>
<evidence type="ECO:0000256" key="9">
    <source>
        <dbReference type="SAM" id="Phobius"/>
    </source>
</evidence>
<dbReference type="InterPro" id="IPR000718">
    <property type="entry name" value="Peptidase_M13"/>
</dbReference>
<evidence type="ECO:0000256" key="4">
    <source>
        <dbReference type="ARBA" id="ARBA00022670"/>
    </source>
</evidence>
<evidence type="ECO:0000256" key="5">
    <source>
        <dbReference type="ARBA" id="ARBA00022723"/>
    </source>
</evidence>
<reference evidence="12" key="1">
    <citation type="journal article" date="2016" name="Sci. Rep.">
        <title>Molecular characterization of firefly nuptial gifts: a multi-omics approach sheds light on postcopulatory sexual selection.</title>
        <authorList>
            <person name="Al-Wathiqui N."/>
            <person name="Fallon T.R."/>
            <person name="South A."/>
            <person name="Weng J.K."/>
            <person name="Lewis S.M."/>
        </authorList>
    </citation>
    <scope>NUCLEOTIDE SEQUENCE</scope>
</reference>
<name>A0A1Y1LMW8_PHOPY</name>
<dbReference type="InParanoid" id="A0A1Y1LMW8"/>
<gene>
    <name evidence="13" type="ORF">PPYR_00914</name>
</gene>
<dbReference type="PANTHER" id="PTHR11733:SF240">
    <property type="entry name" value="GH14155P-RELATED"/>
    <property type="match status" value="1"/>
</dbReference>
<dbReference type="EMBL" id="GEZM01051400">
    <property type="protein sequence ID" value="JAV74969.1"/>
    <property type="molecule type" value="Transcribed_RNA"/>
</dbReference>
<dbReference type="EMBL" id="VVIM01000001">
    <property type="protein sequence ID" value="KAB0803944.1"/>
    <property type="molecule type" value="Genomic_DNA"/>
</dbReference>
<reference evidence="13 14" key="2">
    <citation type="journal article" date="2018" name="Elife">
        <title>Firefly genomes illuminate parallel origins of bioluminescence in beetles.</title>
        <authorList>
            <person name="Fallon T.R."/>
            <person name="Lower S.E."/>
            <person name="Chang C.H."/>
            <person name="Bessho-Uehara M."/>
            <person name="Martin G.J."/>
            <person name="Bewick A.J."/>
            <person name="Behringer M."/>
            <person name="Debat H.J."/>
            <person name="Wong I."/>
            <person name="Day J.C."/>
            <person name="Suvorov A."/>
            <person name="Silva C.J."/>
            <person name="Stanger-Hall K.F."/>
            <person name="Hall D.W."/>
            <person name="Schmitz R.J."/>
            <person name="Nelson D.R."/>
            <person name="Lewis S.M."/>
            <person name="Shigenobu S."/>
            <person name="Bybee S.M."/>
            <person name="Larracuente A.M."/>
            <person name="Oba Y."/>
            <person name="Weng J.K."/>
        </authorList>
    </citation>
    <scope>NUCLEOTIDE SEQUENCE [LARGE SCALE GENOMIC DNA]</scope>
    <source>
        <strain evidence="13">1611_PpyrPB1</strain>
        <tissue evidence="13">Whole body</tissue>
    </source>
</reference>
<accession>A0A1Y1LMW8</accession>
<dbReference type="InterPro" id="IPR018497">
    <property type="entry name" value="Peptidase_M13_C"/>
</dbReference>
<comment type="similarity">
    <text evidence="3">Belongs to the peptidase M13 family.</text>
</comment>
<dbReference type="GO" id="GO:0005886">
    <property type="term" value="C:plasma membrane"/>
    <property type="evidence" value="ECO:0007669"/>
    <property type="project" value="UniProtKB-SubCell"/>
</dbReference>
<feature type="transmembrane region" description="Helical" evidence="9">
    <location>
        <begin position="30"/>
        <end position="48"/>
    </location>
</feature>
<keyword evidence="4" id="KW-0645">Protease</keyword>
<evidence type="ECO:0000259" key="11">
    <source>
        <dbReference type="Pfam" id="PF05649"/>
    </source>
</evidence>
<evidence type="ECO:0000313" key="12">
    <source>
        <dbReference type="EMBL" id="JAV74969.1"/>
    </source>
</evidence>
<dbReference type="InterPro" id="IPR024079">
    <property type="entry name" value="MetalloPept_cat_dom_sf"/>
</dbReference>
<evidence type="ECO:0000313" key="13">
    <source>
        <dbReference type="EMBL" id="KAB0803944.1"/>
    </source>
</evidence>
<keyword evidence="9" id="KW-0812">Transmembrane</keyword>
<keyword evidence="14" id="KW-1185">Reference proteome</keyword>
<evidence type="ECO:0000256" key="1">
    <source>
        <dbReference type="ARBA" id="ARBA00001947"/>
    </source>
</evidence>
<comment type="cofactor">
    <cofactor evidence="1">
        <name>Zn(2+)</name>
        <dbReference type="ChEBI" id="CHEBI:29105"/>
    </cofactor>
</comment>
<dbReference type="Gene3D" id="1.10.1380.10">
    <property type="entry name" value="Neutral endopeptidase , domain2"/>
    <property type="match status" value="1"/>
</dbReference>
<dbReference type="GO" id="GO:0046872">
    <property type="term" value="F:metal ion binding"/>
    <property type="evidence" value="ECO:0007669"/>
    <property type="project" value="UniProtKB-KW"/>
</dbReference>
<keyword evidence="5" id="KW-0479">Metal-binding</keyword>
<comment type="subcellular location">
    <subcellularLocation>
        <location evidence="2">Cell membrane</location>
        <topology evidence="2">Single-pass type II membrane protein</topology>
    </subcellularLocation>
</comment>
<evidence type="ECO:0000259" key="10">
    <source>
        <dbReference type="Pfam" id="PF01431"/>
    </source>
</evidence>
<dbReference type="InterPro" id="IPR042089">
    <property type="entry name" value="Peptidase_M13_dom_2"/>
</dbReference>
<dbReference type="Pfam" id="PF01431">
    <property type="entry name" value="Peptidase_M13"/>
    <property type="match status" value="1"/>
</dbReference>
<dbReference type="AlphaFoldDB" id="A0A1Y1LMW8"/>
<proteinExistence type="inferred from homology"/>
<sequence length="685" mass="80098">MLELMPSAGNEEERDALQCYQQRTKLEKKLLVASIFVGAILIGFIVDFCLTTNGDRFVCKNRECIIAASQIIKQVNREIEPCDNFFKFACGKLKERLHHKNVPEDMLFQKIQKQMQHVLEEPIHEDDHQAIKDEKRLYQACVNEQRNGVSLEIVKSLMNDLNGWPVLMGTAWNEEYFHWPETLIKLKGMGLKHHILFGTYLTEERNTTSKTIQIKNAVTFDPRENNMYMYKHFLKESAMVYGANETEASKEVEDVFEFIGQLRQITRIRHNSSEIVQFPLSEFQGRYPQINWVTYFESILSPKNITIDDQVSVPYHDYMDRLLELIHTSKRAVANYILWKAMGEIMRLTSPTFVDIMNQIACVKGYLPYEETEECQRAMFEIFSPRPSIVNYANKYFTDTMRTGIKTIFGYVFIEFKNMLKQSSWIDENSYRNVSEWVDALKLIIGTPEDDLDKVFGKYKPLENIHQPFLKIYLEDRKKKELGRNDDRTDTSMLHLVDSGHIIYKRSEHTFMIPTGFLQGMYYNPMWPMYLNFGGIGKAIAVALTTYMKVRQNSSESWATHLHTGFKNVTGCLQATKSSDDASQLYGEFSQQNRIGQITGHALAYQAYKKWLKDDQENSLIGLDYTPEQLFWIWTYSQSCYDITYETPRNWYAENEVVRQNAHFATDFNCDHNSEMNPERKCNSF</sequence>
<protein>
    <recommendedName>
        <fullName evidence="15">Peptidase M13 N-terminal domain-containing protein</fullName>
    </recommendedName>
</protein>
<dbReference type="Gene3D" id="3.40.390.10">
    <property type="entry name" value="Collagenase (Catalytic Domain)"/>
    <property type="match status" value="1"/>
</dbReference>
<evidence type="ECO:0000256" key="8">
    <source>
        <dbReference type="ARBA" id="ARBA00023049"/>
    </source>
</evidence>
<keyword evidence="9" id="KW-1133">Transmembrane helix</keyword>
<reference evidence="13" key="3">
    <citation type="submission" date="2019-08" db="EMBL/GenBank/DDBJ databases">
        <authorList>
            <consortium name="Photinus pyralis genome working group"/>
            <person name="Fallon T.R."/>
            <person name="Sander Lower S.E."/>
            <person name="Weng J.-K."/>
        </authorList>
    </citation>
    <scope>NUCLEOTIDE SEQUENCE</scope>
    <source>
        <strain evidence="13">1611_PpyrPB1</strain>
        <tissue evidence="13">Whole body</tissue>
    </source>
</reference>
<dbReference type="SUPFAM" id="SSF55486">
    <property type="entry name" value="Metalloproteases ('zincins'), catalytic domain"/>
    <property type="match status" value="1"/>
</dbReference>
<keyword evidence="9" id="KW-0472">Membrane</keyword>
<dbReference type="PROSITE" id="PS51885">
    <property type="entry name" value="NEPRILYSIN"/>
    <property type="match status" value="1"/>
</dbReference>
<dbReference type="Proteomes" id="UP000327044">
    <property type="component" value="Unassembled WGS sequence"/>
</dbReference>
<dbReference type="GO" id="GO:0016485">
    <property type="term" value="P:protein processing"/>
    <property type="evidence" value="ECO:0007669"/>
    <property type="project" value="TreeGrafter"/>
</dbReference>
<dbReference type="GO" id="GO:0004222">
    <property type="term" value="F:metalloendopeptidase activity"/>
    <property type="evidence" value="ECO:0007669"/>
    <property type="project" value="InterPro"/>
</dbReference>
<keyword evidence="8" id="KW-0482">Metalloprotease</keyword>
<evidence type="ECO:0000256" key="7">
    <source>
        <dbReference type="ARBA" id="ARBA00022833"/>
    </source>
</evidence>
<dbReference type="PANTHER" id="PTHR11733">
    <property type="entry name" value="ZINC METALLOPROTEASE FAMILY M13 NEPRILYSIN-RELATED"/>
    <property type="match status" value="1"/>
</dbReference>
<dbReference type="InterPro" id="IPR008753">
    <property type="entry name" value="Peptidase_M13_N"/>
</dbReference>
<keyword evidence="7" id="KW-0862">Zinc</keyword>
<dbReference type="Pfam" id="PF05649">
    <property type="entry name" value="Peptidase_M13_N"/>
    <property type="match status" value="1"/>
</dbReference>
<organism evidence="12">
    <name type="scientific">Photinus pyralis</name>
    <name type="common">Common eastern firefly</name>
    <name type="synonym">Lampyris pyralis</name>
    <dbReference type="NCBI Taxonomy" id="7054"/>
    <lineage>
        <taxon>Eukaryota</taxon>
        <taxon>Metazoa</taxon>
        <taxon>Ecdysozoa</taxon>
        <taxon>Arthropoda</taxon>
        <taxon>Hexapoda</taxon>
        <taxon>Insecta</taxon>
        <taxon>Pterygota</taxon>
        <taxon>Neoptera</taxon>
        <taxon>Endopterygota</taxon>
        <taxon>Coleoptera</taxon>
        <taxon>Polyphaga</taxon>
        <taxon>Elateriformia</taxon>
        <taxon>Elateroidea</taxon>
        <taxon>Lampyridae</taxon>
        <taxon>Lampyrinae</taxon>
        <taxon>Photinus</taxon>
    </lineage>
</organism>
<evidence type="ECO:0008006" key="15">
    <source>
        <dbReference type="Google" id="ProtNLM"/>
    </source>
</evidence>
<feature type="domain" description="Peptidase M13 C-terminal" evidence="10">
    <location>
        <begin position="504"/>
        <end position="683"/>
    </location>
</feature>